<dbReference type="AlphaFoldDB" id="C0FX51"/>
<protein>
    <submittedName>
        <fullName evidence="1">Uncharacterized protein</fullName>
    </submittedName>
</protein>
<name>C0FX51_9FIRM</name>
<reference evidence="1 2" key="1">
    <citation type="submission" date="2009-02" db="EMBL/GenBank/DDBJ databases">
        <authorList>
            <person name="Fulton L."/>
            <person name="Clifton S."/>
            <person name="Fulton B."/>
            <person name="Xu J."/>
            <person name="Minx P."/>
            <person name="Pepin K.H."/>
            <person name="Johnson M."/>
            <person name="Bhonagiri V."/>
            <person name="Nash W.E."/>
            <person name="Mardis E.R."/>
            <person name="Wilson R.K."/>
        </authorList>
    </citation>
    <scope>NUCLEOTIDE SEQUENCE [LARGE SCALE GENOMIC DNA]</scope>
    <source>
        <strain evidence="1 2">DSM 16841</strain>
    </source>
</reference>
<sequence length="67" mass="7919">MKMRGHGSFQMMKPWKIDTKIKKQKSMFVFLDKSIESAFHICLQNITFLTDFYIKINSFSLHCAIIT</sequence>
<proteinExistence type="predicted"/>
<comment type="caution">
    <text evidence="1">The sequence shown here is derived from an EMBL/GenBank/DDBJ whole genome shotgun (WGS) entry which is preliminary data.</text>
</comment>
<dbReference type="EMBL" id="ACFY01000141">
    <property type="protein sequence ID" value="EEG92829.1"/>
    <property type="molecule type" value="Genomic_DNA"/>
</dbReference>
<evidence type="ECO:0000313" key="2">
    <source>
        <dbReference type="Proteomes" id="UP000003561"/>
    </source>
</evidence>
<reference evidence="1 2" key="2">
    <citation type="submission" date="2009-03" db="EMBL/GenBank/DDBJ databases">
        <title>Draft genome sequence of Roseburia inulinivorans (DSM 16841).</title>
        <authorList>
            <person name="Sudarsanam P."/>
            <person name="Ley R."/>
            <person name="Guruge J."/>
            <person name="Turnbaugh P.J."/>
            <person name="Mahowald M."/>
            <person name="Liep D."/>
            <person name="Gordon J."/>
        </authorList>
    </citation>
    <scope>NUCLEOTIDE SEQUENCE [LARGE SCALE GENOMIC DNA]</scope>
    <source>
        <strain evidence="1 2">DSM 16841</strain>
    </source>
</reference>
<gene>
    <name evidence="1" type="ORF">ROSEINA2194_03331</name>
</gene>
<accession>C0FX51</accession>
<organism evidence="1 2">
    <name type="scientific">Roseburia inulinivorans DSM 16841</name>
    <dbReference type="NCBI Taxonomy" id="622312"/>
    <lineage>
        <taxon>Bacteria</taxon>
        <taxon>Bacillati</taxon>
        <taxon>Bacillota</taxon>
        <taxon>Clostridia</taxon>
        <taxon>Lachnospirales</taxon>
        <taxon>Lachnospiraceae</taxon>
        <taxon>Roseburia</taxon>
    </lineage>
</organism>
<dbReference type="Proteomes" id="UP000003561">
    <property type="component" value="Unassembled WGS sequence"/>
</dbReference>
<evidence type="ECO:0000313" key="1">
    <source>
        <dbReference type="EMBL" id="EEG92829.1"/>
    </source>
</evidence>